<accession>A0AAV4TY11</accession>
<organism evidence="1 2">
    <name type="scientific">Caerostris darwini</name>
    <dbReference type="NCBI Taxonomy" id="1538125"/>
    <lineage>
        <taxon>Eukaryota</taxon>
        <taxon>Metazoa</taxon>
        <taxon>Ecdysozoa</taxon>
        <taxon>Arthropoda</taxon>
        <taxon>Chelicerata</taxon>
        <taxon>Arachnida</taxon>
        <taxon>Araneae</taxon>
        <taxon>Araneomorphae</taxon>
        <taxon>Entelegynae</taxon>
        <taxon>Araneoidea</taxon>
        <taxon>Araneidae</taxon>
        <taxon>Caerostris</taxon>
    </lineage>
</organism>
<reference evidence="1 2" key="1">
    <citation type="submission" date="2021-06" db="EMBL/GenBank/DDBJ databases">
        <title>Caerostris darwini draft genome.</title>
        <authorList>
            <person name="Kono N."/>
            <person name="Arakawa K."/>
        </authorList>
    </citation>
    <scope>NUCLEOTIDE SEQUENCE [LARGE SCALE GENOMIC DNA]</scope>
</reference>
<sequence length="116" mass="12212">MRFCPATWTFFPSHFSNSAERAGDGSLLSSAHSPGIVACGQSALGHGCPGISLSLAEGNCEISNRQDDRWLADMTAVSGIHLITDTSLPPPPPFHLFEHFSVGTAPAPPKTDIPPT</sequence>
<keyword evidence="2" id="KW-1185">Reference proteome</keyword>
<comment type="caution">
    <text evidence="1">The sequence shown here is derived from an EMBL/GenBank/DDBJ whole genome shotgun (WGS) entry which is preliminary data.</text>
</comment>
<evidence type="ECO:0000313" key="1">
    <source>
        <dbReference type="EMBL" id="GIY49925.1"/>
    </source>
</evidence>
<name>A0AAV4TY11_9ARAC</name>
<dbReference type="AlphaFoldDB" id="A0AAV4TY11"/>
<dbReference type="Proteomes" id="UP001054837">
    <property type="component" value="Unassembled WGS sequence"/>
</dbReference>
<protein>
    <submittedName>
        <fullName evidence="1">Uncharacterized protein</fullName>
    </submittedName>
</protein>
<gene>
    <name evidence="1" type="ORF">CDAR_183761</name>
</gene>
<proteinExistence type="predicted"/>
<evidence type="ECO:0000313" key="2">
    <source>
        <dbReference type="Proteomes" id="UP001054837"/>
    </source>
</evidence>
<dbReference type="EMBL" id="BPLQ01010320">
    <property type="protein sequence ID" value="GIY49925.1"/>
    <property type="molecule type" value="Genomic_DNA"/>
</dbReference>